<dbReference type="PROSITE" id="PS51273">
    <property type="entry name" value="GATASE_TYPE_1"/>
    <property type="match status" value="1"/>
</dbReference>
<dbReference type="PANTHER" id="PTHR42695:SF5">
    <property type="entry name" value="GLUTAMINE AMIDOTRANSFERASE YLR126C-RELATED"/>
    <property type="match status" value="1"/>
</dbReference>
<gene>
    <name evidence="2" type="ORF">SAMN04487859_11797</name>
</gene>
<dbReference type="Pfam" id="PF00117">
    <property type="entry name" value="GATase"/>
    <property type="match status" value="1"/>
</dbReference>
<dbReference type="InterPro" id="IPR044992">
    <property type="entry name" value="ChyE-like"/>
</dbReference>
<reference evidence="3" key="1">
    <citation type="submission" date="2016-10" db="EMBL/GenBank/DDBJ databases">
        <authorList>
            <person name="Varghese N."/>
            <person name="Submissions S."/>
        </authorList>
    </citation>
    <scope>NUCLEOTIDE SEQUENCE [LARGE SCALE GENOMIC DNA]</scope>
    <source>
        <strain evidence="3">DSM 28463</strain>
    </source>
</reference>
<dbReference type="EMBL" id="FOVP01000017">
    <property type="protein sequence ID" value="SFO15840.1"/>
    <property type="molecule type" value="Genomic_DNA"/>
</dbReference>
<dbReference type="Proteomes" id="UP000198599">
    <property type="component" value="Unassembled WGS sequence"/>
</dbReference>
<proteinExistence type="predicted"/>
<dbReference type="CDD" id="cd01741">
    <property type="entry name" value="GATase1_1"/>
    <property type="match status" value="1"/>
</dbReference>
<dbReference type="SUPFAM" id="SSF52317">
    <property type="entry name" value="Class I glutamine amidotransferase-like"/>
    <property type="match status" value="1"/>
</dbReference>
<evidence type="ECO:0000259" key="1">
    <source>
        <dbReference type="Pfam" id="PF00117"/>
    </source>
</evidence>
<feature type="domain" description="Glutamine amidotransferase" evidence="1">
    <location>
        <begin position="71"/>
        <end position="245"/>
    </location>
</feature>
<evidence type="ECO:0000313" key="3">
    <source>
        <dbReference type="Proteomes" id="UP000198599"/>
    </source>
</evidence>
<dbReference type="STRING" id="1005928.SAMN04487859_11797"/>
<dbReference type="Gene3D" id="3.40.50.880">
    <property type="match status" value="1"/>
</dbReference>
<name>A0A1I5EWS1_9RHOB</name>
<dbReference type="NCBIfam" id="NF005743">
    <property type="entry name" value="PRK07567.1"/>
    <property type="match status" value="1"/>
</dbReference>
<keyword evidence="3" id="KW-1185">Reference proteome</keyword>
<dbReference type="GO" id="GO:0005829">
    <property type="term" value="C:cytosol"/>
    <property type="evidence" value="ECO:0007669"/>
    <property type="project" value="TreeGrafter"/>
</dbReference>
<sequence>MLRVRAGYSFVLSGQATVPAILARAAGLTRRRWRGKHVGIFAKAVLMSRKPFLILQLRPEAEAADDEFAAILRKGGLADARTRRIRLDQEALPQDLCLADYAGVIVGGGPGCVSDAPEDKSPVEARIEAQVMSLMPQITAEDFPYLGCCYGIGILGKHLQGDVSKVAYGEPVGTADCALTEAGRDDPLLDGLPPAFQAFVGHKEALQDLPPGCTHLISAPSCPYQMIRYGAHVYATQFHPEADGAGFETRINIYRHKGYFPPEAAQDLIAMCRAADVHAPEKILRNFVRRYGE</sequence>
<dbReference type="InterPro" id="IPR017926">
    <property type="entry name" value="GATASE"/>
</dbReference>
<dbReference type="InterPro" id="IPR029062">
    <property type="entry name" value="Class_I_gatase-like"/>
</dbReference>
<evidence type="ECO:0000313" key="2">
    <source>
        <dbReference type="EMBL" id="SFO15840.1"/>
    </source>
</evidence>
<protein>
    <submittedName>
        <fullName evidence="2">GMP synthase (Glutamine-hydrolysing)</fullName>
    </submittedName>
</protein>
<dbReference type="PANTHER" id="PTHR42695">
    <property type="entry name" value="GLUTAMINE AMIDOTRANSFERASE YLR126C-RELATED"/>
    <property type="match status" value="1"/>
</dbReference>
<dbReference type="AlphaFoldDB" id="A0A1I5EWS1"/>
<accession>A0A1I5EWS1</accession>
<organism evidence="2 3">
    <name type="scientific">Roseovarius lutimaris</name>
    <dbReference type="NCBI Taxonomy" id="1005928"/>
    <lineage>
        <taxon>Bacteria</taxon>
        <taxon>Pseudomonadati</taxon>
        <taxon>Pseudomonadota</taxon>
        <taxon>Alphaproteobacteria</taxon>
        <taxon>Rhodobacterales</taxon>
        <taxon>Roseobacteraceae</taxon>
        <taxon>Roseovarius</taxon>
    </lineage>
</organism>